<evidence type="ECO:0000259" key="12">
    <source>
        <dbReference type="Pfam" id="PF10099"/>
    </source>
</evidence>
<dbReference type="PANTHER" id="PTHR37461:SF1">
    <property type="entry name" value="ANTI-SIGMA-K FACTOR RSKA"/>
    <property type="match status" value="1"/>
</dbReference>
<comment type="caution">
    <text evidence="13">The sequence shown here is derived from an EMBL/GenBank/DDBJ whole genome shotgun (WGS) entry which is preliminary data.</text>
</comment>
<evidence type="ECO:0000256" key="4">
    <source>
        <dbReference type="ARBA" id="ARBA00022692"/>
    </source>
</evidence>
<evidence type="ECO:0000256" key="5">
    <source>
        <dbReference type="ARBA" id="ARBA00022989"/>
    </source>
</evidence>
<dbReference type="GO" id="GO:0006417">
    <property type="term" value="P:regulation of translation"/>
    <property type="evidence" value="ECO:0007669"/>
    <property type="project" value="TreeGrafter"/>
</dbReference>
<dbReference type="Proteomes" id="UP000256269">
    <property type="component" value="Unassembled WGS sequence"/>
</dbReference>
<dbReference type="GO" id="GO:0016989">
    <property type="term" value="F:sigma factor antagonist activity"/>
    <property type="evidence" value="ECO:0007669"/>
    <property type="project" value="TreeGrafter"/>
</dbReference>
<proteinExistence type="predicted"/>
<keyword evidence="4 11" id="KW-0812">Transmembrane</keyword>
<sequence>MDAVRDDGHCPQLENTVGWALYALEPQDEHAIRAHLPTCPVCQETVRATEQVGALLAAAVPGDSPPPELRERVLAAIQDAPRPSVTATPPVSLDAARRQRRRPTRVLLAAAAVVLVALGGATTVLGVQLGNVHAQQRAQAAGDALVRSVVADPAAKRAVLTNAGGKPAALLVTSPSGAVVMPLGMAPNAANQTYVAWGLVDGSGPKGLAAFDVPAGSVGPVLVNWPASARGLTRFAISLEPGRSVPVTPSDVIASGSDA</sequence>
<keyword evidence="5 11" id="KW-1133">Transmembrane helix</keyword>
<evidence type="ECO:0000256" key="1">
    <source>
        <dbReference type="ARBA" id="ARBA00004167"/>
    </source>
</evidence>
<keyword evidence="3" id="KW-1003">Cell membrane</keyword>
<protein>
    <recommendedName>
        <fullName evidence="10">Regulator of SigK</fullName>
    </recommendedName>
    <alternativeName>
        <fullName evidence="9">Sigma-K anti-sigma factor RskA</fullName>
    </alternativeName>
</protein>
<gene>
    <name evidence="13" type="ORF">BCF44_11729</name>
</gene>
<dbReference type="GO" id="GO:0005886">
    <property type="term" value="C:plasma membrane"/>
    <property type="evidence" value="ECO:0007669"/>
    <property type="project" value="UniProtKB-SubCell"/>
</dbReference>
<name>A0A3E0GZR1_9PSEU</name>
<feature type="transmembrane region" description="Helical" evidence="11">
    <location>
        <begin position="106"/>
        <end position="127"/>
    </location>
</feature>
<keyword evidence="7 11" id="KW-0472">Membrane</keyword>
<keyword evidence="6" id="KW-0805">Transcription regulation</keyword>
<feature type="domain" description="Anti-sigma K factor RskA C-terminal" evidence="12">
    <location>
        <begin position="107"/>
        <end position="250"/>
    </location>
</feature>
<keyword evidence="14" id="KW-1185">Reference proteome</keyword>
<dbReference type="PANTHER" id="PTHR37461">
    <property type="entry name" value="ANTI-SIGMA-K FACTOR RSKA"/>
    <property type="match status" value="1"/>
</dbReference>
<evidence type="ECO:0000256" key="8">
    <source>
        <dbReference type="ARBA" id="ARBA00023163"/>
    </source>
</evidence>
<evidence type="ECO:0000313" key="13">
    <source>
        <dbReference type="EMBL" id="REH35641.1"/>
    </source>
</evidence>
<dbReference type="InterPro" id="IPR041916">
    <property type="entry name" value="Anti_sigma_zinc_sf"/>
</dbReference>
<evidence type="ECO:0000256" key="3">
    <source>
        <dbReference type="ARBA" id="ARBA00022475"/>
    </source>
</evidence>
<dbReference type="Gene3D" id="1.10.10.1320">
    <property type="entry name" value="Anti-sigma factor, zinc-finger domain"/>
    <property type="match status" value="1"/>
</dbReference>
<evidence type="ECO:0000256" key="9">
    <source>
        <dbReference type="ARBA" id="ARBA00029829"/>
    </source>
</evidence>
<dbReference type="Pfam" id="PF10099">
    <property type="entry name" value="RskA_C"/>
    <property type="match status" value="1"/>
</dbReference>
<accession>A0A3E0GZR1</accession>
<dbReference type="EMBL" id="QUNO01000017">
    <property type="protein sequence ID" value="REH35641.1"/>
    <property type="molecule type" value="Genomic_DNA"/>
</dbReference>
<dbReference type="RefSeq" id="WP_170217998.1">
    <property type="nucleotide sequence ID" value="NZ_CP144375.1"/>
</dbReference>
<evidence type="ECO:0000256" key="6">
    <source>
        <dbReference type="ARBA" id="ARBA00023015"/>
    </source>
</evidence>
<comment type="subcellular location">
    <subcellularLocation>
        <location evidence="2">Cell membrane</location>
    </subcellularLocation>
    <subcellularLocation>
        <location evidence="1">Membrane</location>
        <topology evidence="1">Single-pass membrane protein</topology>
    </subcellularLocation>
</comment>
<evidence type="ECO:0000256" key="10">
    <source>
        <dbReference type="ARBA" id="ARBA00030803"/>
    </source>
</evidence>
<dbReference type="InterPro" id="IPR018764">
    <property type="entry name" value="RskA_C"/>
</dbReference>
<reference evidence="13 14" key="1">
    <citation type="submission" date="2018-08" db="EMBL/GenBank/DDBJ databases">
        <title>Genomic Encyclopedia of Archaeal and Bacterial Type Strains, Phase II (KMG-II): from individual species to whole genera.</title>
        <authorList>
            <person name="Goeker M."/>
        </authorList>
    </citation>
    <scope>NUCLEOTIDE SEQUENCE [LARGE SCALE GENOMIC DNA]</scope>
    <source>
        <strain evidence="13 14">DSM 45791</strain>
    </source>
</reference>
<evidence type="ECO:0000256" key="2">
    <source>
        <dbReference type="ARBA" id="ARBA00004236"/>
    </source>
</evidence>
<evidence type="ECO:0000313" key="14">
    <source>
        <dbReference type="Proteomes" id="UP000256269"/>
    </source>
</evidence>
<dbReference type="InterPro" id="IPR051474">
    <property type="entry name" value="Anti-sigma-K/W_factor"/>
</dbReference>
<evidence type="ECO:0000256" key="7">
    <source>
        <dbReference type="ARBA" id="ARBA00023136"/>
    </source>
</evidence>
<organism evidence="13 14">
    <name type="scientific">Kutzneria buriramensis</name>
    <dbReference type="NCBI Taxonomy" id="1045776"/>
    <lineage>
        <taxon>Bacteria</taxon>
        <taxon>Bacillati</taxon>
        <taxon>Actinomycetota</taxon>
        <taxon>Actinomycetes</taxon>
        <taxon>Pseudonocardiales</taxon>
        <taxon>Pseudonocardiaceae</taxon>
        <taxon>Kutzneria</taxon>
    </lineage>
</organism>
<evidence type="ECO:0000256" key="11">
    <source>
        <dbReference type="SAM" id="Phobius"/>
    </source>
</evidence>
<keyword evidence="8" id="KW-0804">Transcription</keyword>
<dbReference type="AlphaFoldDB" id="A0A3E0GZR1"/>